<dbReference type="OrthoDB" id="9807558at2"/>
<keyword evidence="3" id="KW-0804">Transcription</keyword>
<gene>
    <name evidence="6" type="ORF">FKG95_23675</name>
</gene>
<protein>
    <submittedName>
        <fullName evidence="6">IclR family transcriptional regulator</fullName>
    </submittedName>
</protein>
<dbReference type="GO" id="GO:0003700">
    <property type="term" value="F:DNA-binding transcription factor activity"/>
    <property type="evidence" value="ECO:0007669"/>
    <property type="project" value="TreeGrafter"/>
</dbReference>
<keyword evidence="7" id="KW-1185">Reference proteome</keyword>
<evidence type="ECO:0000256" key="2">
    <source>
        <dbReference type="ARBA" id="ARBA00023125"/>
    </source>
</evidence>
<dbReference type="PANTHER" id="PTHR30136:SF35">
    <property type="entry name" value="HTH-TYPE TRANSCRIPTIONAL REGULATOR RV1719"/>
    <property type="match status" value="1"/>
</dbReference>
<proteinExistence type="predicted"/>
<dbReference type="GO" id="GO:0045892">
    <property type="term" value="P:negative regulation of DNA-templated transcription"/>
    <property type="evidence" value="ECO:0007669"/>
    <property type="project" value="TreeGrafter"/>
</dbReference>
<dbReference type="SUPFAM" id="SSF55781">
    <property type="entry name" value="GAF domain-like"/>
    <property type="match status" value="1"/>
</dbReference>
<dbReference type="Pfam" id="PF01614">
    <property type="entry name" value="IclR_C"/>
    <property type="match status" value="1"/>
</dbReference>
<dbReference type="RefSeq" id="WP_142898921.1">
    <property type="nucleotide sequence ID" value="NZ_ML660061.1"/>
</dbReference>
<dbReference type="InterPro" id="IPR036390">
    <property type="entry name" value="WH_DNA-bd_sf"/>
</dbReference>
<organism evidence="6 7">
    <name type="scientific">Denitrobaculum tricleocarpae</name>
    <dbReference type="NCBI Taxonomy" id="2591009"/>
    <lineage>
        <taxon>Bacteria</taxon>
        <taxon>Pseudomonadati</taxon>
        <taxon>Pseudomonadota</taxon>
        <taxon>Alphaproteobacteria</taxon>
        <taxon>Rhodospirillales</taxon>
        <taxon>Rhodospirillaceae</taxon>
        <taxon>Denitrobaculum</taxon>
    </lineage>
</organism>
<keyword evidence="2" id="KW-0238">DNA-binding</keyword>
<dbReference type="AlphaFoldDB" id="A0A545TAQ0"/>
<dbReference type="InterPro" id="IPR036388">
    <property type="entry name" value="WH-like_DNA-bd_sf"/>
</dbReference>
<dbReference type="Gene3D" id="3.30.450.40">
    <property type="match status" value="1"/>
</dbReference>
<dbReference type="Pfam" id="PF09339">
    <property type="entry name" value="HTH_IclR"/>
    <property type="match status" value="1"/>
</dbReference>
<dbReference type="PANTHER" id="PTHR30136">
    <property type="entry name" value="HELIX-TURN-HELIX TRANSCRIPTIONAL REGULATOR, ICLR FAMILY"/>
    <property type="match status" value="1"/>
</dbReference>
<evidence type="ECO:0000256" key="1">
    <source>
        <dbReference type="ARBA" id="ARBA00023015"/>
    </source>
</evidence>
<dbReference type="Gene3D" id="1.10.10.10">
    <property type="entry name" value="Winged helix-like DNA-binding domain superfamily/Winged helix DNA-binding domain"/>
    <property type="match status" value="1"/>
</dbReference>
<dbReference type="PROSITE" id="PS51077">
    <property type="entry name" value="HTH_ICLR"/>
    <property type="match status" value="1"/>
</dbReference>
<name>A0A545TAQ0_9PROT</name>
<dbReference type="SUPFAM" id="SSF46785">
    <property type="entry name" value="Winged helix' DNA-binding domain"/>
    <property type="match status" value="1"/>
</dbReference>
<dbReference type="PROSITE" id="PS51078">
    <property type="entry name" value="ICLR_ED"/>
    <property type="match status" value="1"/>
</dbReference>
<dbReference type="SMART" id="SM00346">
    <property type="entry name" value="HTH_ICLR"/>
    <property type="match status" value="1"/>
</dbReference>
<evidence type="ECO:0000259" key="5">
    <source>
        <dbReference type="PROSITE" id="PS51078"/>
    </source>
</evidence>
<dbReference type="InterPro" id="IPR005471">
    <property type="entry name" value="Tscrpt_reg_IclR_N"/>
</dbReference>
<sequence length="261" mass="29241">MTTAVQKEKPDSIPTVLRLLLVVEEVAKQGVPVTPSEINQHLGLPKPTIHRLFATLEAEGFLQRNLDGKSYAPGARLQSLAVDVLSSRRFRAARLGVMRALADDIGETCNLAVPDRDEMLYLERVETKWPLRIRLPVSSRVPLYCTASGKLYLSSLTCTQLDGYLHHVKLERHTAHTLTDRDRLCQELKSVRRNGYAKDNEEFMEGMVALAVPINDQRGRLLSTIAFHAPVQRMTIEMAQQHLARLRQAADELSQLVAEGA</sequence>
<keyword evidence="1" id="KW-0805">Transcription regulation</keyword>
<dbReference type="InterPro" id="IPR014757">
    <property type="entry name" value="Tscrpt_reg_IclR_C"/>
</dbReference>
<dbReference type="Proteomes" id="UP000315252">
    <property type="component" value="Unassembled WGS sequence"/>
</dbReference>
<reference evidence="6 7" key="1">
    <citation type="submission" date="2019-06" db="EMBL/GenBank/DDBJ databases">
        <title>Whole genome sequence for Rhodospirillaceae sp. R148.</title>
        <authorList>
            <person name="Wang G."/>
        </authorList>
    </citation>
    <scope>NUCLEOTIDE SEQUENCE [LARGE SCALE GENOMIC DNA]</scope>
    <source>
        <strain evidence="6 7">R148</strain>
    </source>
</reference>
<dbReference type="GO" id="GO:0003677">
    <property type="term" value="F:DNA binding"/>
    <property type="evidence" value="ECO:0007669"/>
    <property type="project" value="UniProtKB-KW"/>
</dbReference>
<feature type="domain" description="IclR-ED" evidence="5">
    <location>
        <begin position="76"/>
        <end position="259"/>
    </location>
</feature>
<dbReference type="EMBL" id="VHSH01000010">
    <property type="protein sequence ID" value="TQV74291.1"/>
    <property type="molecule type" value="Genomic_DNA"/>
</dbReference>
<evidence type="ECO:0000313" key="7">
    <source>
        <dbReference type="Proteomes" id="UP000315252"/>
    </source>
</evidence>
<evidence type="ECO:0000313" key="6">
    <source>
        <dbReference type="EMBL" id="TQV74291.1"/>
    </source>
</evidence>
<accession>A0A545TAQ0</accession>
<feature type="domain" description="HTH iclR-type" evidence="4">
    <location>
        <begin position="13"/>
        <end position="75"/>
    </location>
</feature>
<evidence type="ECO:0000256" key="3">
    <source>
        <dbReference type="ARBA" id="ARBA00023163"/>
    </source>
</evidence>
<dbReference type="InterPro" id="IPR029016">
    <property type="entry name" value="GAF-like_dom_sf"/>
</dbReference>
<comment type="caution">
    <text evidence="6">The sequence shown here is derived from an EMBL/GenBank/DDBJ whole genome shotgun (WGS) entry which is preliminary data.</text>
</comment>
<dbReference type="InterPro" id="IPR050707">
    <property type="entry name" value="HTH_MetabolicPath_Reg"/>
</dbReference>
<evidence type="ECO:0000259" key="4">
    <source>
        <dbReference type="PROSITE" id="PS51077"/>
    </source>
</evidence>